<feature type="region of interest" description="Disordered" evidence="1">
    <location>
        <begin position="1"/>
        <end position="20"/>
    </location>
</feature>
<feature type="transmembrane region" description="Helical" evidence="2">
    <location>
        <begin position="49"/>
        <end position="73"/>
    </location>
</feature>
<accession>A0A3D9YNH6</accession>
<feature type="region of interest" description="Disordered" evidence="1">
    <location>
        <begin position="197"/>
        <end position="220"/>
    </location>
</feature>
<reference evidence="3 4" key="1">
    <citation type="submission" date="2018-08" db="EMBL/GenBank/DDBJ databases">
        <title>Genomic Encyclopedia of Type Strains, Phase IV (KMG-IV): sequencing the most valuable type-strain genomes for metagenomic binning, comparative biology and taxonomic classification.</title>
        <authorList>
            <person name="Goeker M."/>
        </authorList>
    </citation>
    <scope>NUCLEOTIDE SEQUENCE [LARGE SCALE GENOMIC DNA]</scope>
    <source>
        <strain evidence="3 4">BW863</strain>
    </source>
</reference>
<keyword evidence="2" id="KW-0812">Transmembrane</keyword>
<feature type="region of interest" description="Disordered" evidence="1">
    <location>
        <begin position="123"/>
        <end position="144"/>
    </location>
</feature>
<keyword evidence="2" id="KW-1133">Transmembrane helix</keyword>
<dbReference type="Proteomes" id="UP000256900">
    <property type="component" value="Unassembled WGS sequence"/>
</dbReference>
<name>A0A3D9YNH6_9HYPH</name>
<dbReference type="AlphaFoldDB" id="A0A3D9YNH6"/>
<keyword evidence="2" id="KW-0472">Membrane</keyword>
<keyword evidence="4" id="KW-1185">Reference proteome</keyword>
<evidence type="ECO:0000256" key="2">
    <source>
        <dbReference type="SAM" id="Phobius"/>
    </source>
</evidence>
<sequence>MLEVVSDANTPPPPESTALDLKVQPGDAIFGSAPPKDTERGSTRKARRLWRYGAGISTVALLCALAWAAGAYYSHGHLPIDFMSSSQGPQAQEGPTHDEVASAIRQMAEEIHALKASTVGGAQGIGQASQDHPDSAPTTSGATINDLIGRVDKLESEFTTRIEKVDEQLSSIQQQISASHLVLASRIQASRKHVHLHDAFDPSRDPTAPGTPRPLGAGGY</sequence>
<proteinExistence type="predicted"/>
<gene>
    <name evidence="3" type="ORF">DES32_2919</name>
</gene>
<organism evidence="3 4">
    <name type="scientific">Methylovirgula ligni</name>
    <dbReference type="NCBI Taxonomy" id="569860"/>
    <lineage>
        <taxon>Bacteria</taxon>
        <taxon>Pseudomonadati</taxon>
        <taxon>Pseudomonadota</taxon>
        <taxon>Alphaproteobacteria</taxon>
        <taxon>Hyphomicrobiales</taxon>
        <taxon>Beijerinckiaceae</taxon>
        <taxon>Methylovirgula</taxon>
    </lineage>
</organism>
<evidence type="ECO:0000313" key="4">
    <source>
        <dbReference type="Proteomes" id="UP000256900"/>
    </source>
</evidence>
<evidence type="ECO:0000313" key="3">
    <source>
        <dbReference type="EMBL" id="REF84074.1"/>
    </source>
</evidence>
<dbReference type="RefSeq" id="WP_129396497.1">
    <property type="nucleotide sequence ID" value="NZ_CP025086.1"/>
</dbReference>
<feature type="compositionally biased region" description="Polar residues" evidence="1">
    <location>
        <begin position="126"/>
        <end position="143"/>
    </location>
</feature>
<evidence type="ECO:0000256" key="1">
    <source>
        <dbReference type="SAM" id="MobiDB-lite"/>
    </source>
</evidence>
<dbReference type="EMBL" id="QUMO01000005">
    <property type="protein sequence ID" value="REF84074.1"/>
    <property type="molecule type" value="Genomic_DNA"/>
</dbReference>
<comment type="caution">
    <text evidence="3">The sequence shown here is derived from an EMBL/GenBank/DDBJ whole genome shotgun (WGS) entry which is preliminary data.</text>
</comment>
<protein>
    <submittedName>
        <fullName evidence="3">Uncharacterized protein</fullName>
    </submittedName>
</protein>